<feature type="transmembrane region" description="Helical" evidence="13">
    <location>
        <begin position="236"/>
        <end position="260"/>
    </location>
</feature>
<dbReference type="GO" id="GO:0015297">
    <property type="term" value="F:antiporter activity"/>
    <property type="evidence" value="ECO:0007669"/>
    <property type="project" value="UniProtKB-KW"/>
</dbReference>
<evidence type="ECO:0000256" key="8">
    <source>
        <dbReference type="ARBA" id="ARBA00022692"/>
    </source>
</evidence>
<feature type="transmembrane region" description="Helical" evidence="13">
    <location>
        <begin position="137"/>
        <end position="155"/>
    </location>
</feature>
<feature type="transmembrane region" description="Helical" evidence="13">
    <location>
        <begin position="94"/>
        <end position="117"/>
    </location>
</feature>
<dbReference type="CDD" id="cd13138">
    <property type="entry name" value="MATE_yoeA_like"/>
    <property type="match status" value="1"/>
</dbReference>
<accession>A0A1E3A644</accession>
<keyword evidence="10" id="KW-0406">Ion transport</keyword>
<dbReference type="GO" id="GO:0006811">
    <property type="term" value="P:monoatomic ion transport"/>
    <property type="evidence" value="ECO:0007669"/>
    <property type="project" value="UniProtKB-KW"/>
</dbReference>
<evidence type="ECO:0000256" key="5">
    <source>
        <dbReference type="ARBA" id="ARBA00022448"/>
    </source>
</evidence>
<name>A0A1E3A644_9FIRM</name>
<dbReference type="InterPro" id="IPR048279">
    <property type="entry name" value="MdtK-like"/>
</dbReference>
<evidence type="ECO:0000256" key="13">
    <source>
        <dbReference type="SAM" id="Phobius"/>
    </source>
</evidence>
<keyword evidence="11 13" id="KW-0472">Membrane</keyword>
<dbReference type="RefSeq" id="WP_069154444.1">
    <property type="nucleotide sequence ID" value="NZ_MCGH01000003.1"/>
</dbReference>
<keyword evidence="5" id="KW-0813">Transport</keyword>
<feature type="transmembrane region" description="Helical" evidence="13">
    <location>
        <begin position="167"/>
        <end position="189"/>
    </location>
</feature>
<feature type="transmembrane region" description="Helical" evidence="13">
    <location>
        <begin position="419"/>
        <end position="440"/>
    </location>
</feature>
<evidence type="ECO:0000256" key="11">
    <source>
        <dbReference type="ARBA" id="ARBA00023136"/>
    </source>
</evidence>
<evidence type="ECO:0000256" key="1">
    <source>
        <dbReference type="ARBA" id="ARBA00003408"/>
    </source>
</evidence>
<dbReference type="GO" id="GO:0042910">
    <property type="term" value="F:xenobiotic transmembrane transporter activity"/>
    <property type="evidence" value="ECO:0007669"/>
    <property type="project" value="InterPro"/>
</dbReference>
<evidence type="ECO:0000313" key="15">
    <source>
        <dbReference type="Proteomes" id="UP000094067"/>
    </source>
</evidence>
<dbReference type="Pfam" id="PF01554">
    <property type="entry name" value="MatE"/>
    <property type="match status" value="2"/>
</dbReference>
<evidence type="ECO:0000256" key="10">
    <source>
        <dbReference type="ARBA" id="ARBA00023065"/>
    </source>
</evidence>
<keyword evidence="7" id="KW-1003">Cell membrane</keyword>
<evidence type="ECO:0000256" key="2">
    <source>
        <dbReference type="ARBA" id="ARBA00004651"/>
    </source>
</evidence>
<dbReference type="GO" id="GO:0005886">
    <property type="term" value="C:plasma membrane"/>
    <property type="evidence" value="ECO:0007669"/>
    <property type="project" value="UniProtKB-SubCell"/>
</dbReference>
<comment type="similarity">
    <text evidence="3">Belongs to the multi antimicrobial extrusion (MATE) (TC 2.A.66.1) family.</text>
</comment>
<dbReference type="InterPro" id="IPR050222">
    <property type="entry name" value="MATE_MdtK"/>
</dbReference>
<comment type="subcellular location">
    <subcellularLocation>
        <location evidence="2">Cell membrane</location>
        <topology evidence="2">Multi-pass membrane protein</topology>
    </subcellularLocation>
</comment>
<evidence type="ECO:0000256" key="7">
    <source>
        <dbReference type="ARBA" id="ARBA00022475"/>
    </source>
</evidence>
<feature type="transmembrane region" description="Helical" evidence="13">
    <location>
        <begin position="389"/>
        <end position="413"/>
    </location>
</feature>
<evidence type="ECO:0000256" key="9">
    <source>
        <dbReference type="ARBA" id="ARBA00022989"/>
    </source>
</evidence>
<proteinExistence type="inferred from homology"/>
<dbReference type="InterPro" id="IPR002528">
    <property type="entry name" value="MATE_fam"/>
</dbReference>
<evidence type="ECO:0000313" key="14">
    <source>
        <dbReference type="EMBL" id="ODM04230.1"/>
    </source>
</evidence>
<dbReference type="PANTHER" id="PTHR43298:SF2">
    <property type="entry name" value="FMN_FAD EXPORTER YEEO-RELATED"/>
    <property type="match status" value="1"/>
</dbReference>
<dbReference type="NCBIfam" id="TIGR00797">
    <property type="entry name" value="matE"/>
    <property type="match status" value="1"/>
</dbReference>
<feature type="transmembrane region" description="Helical" evidence="13">
    <location>
        <begin position="57"/>
        <end position="82"/>
    </location>
</feature>
<comment type="function">
    <text evidence="1">Multidrug efflux pump.</text>
</comment>
<organism evidence="14 15">
    <name type="scientific">Eisenbergiella tayi</name>
    <dbReference type="NCBI Taxonomy" id="1432052"/>
    <lineage>
        <taxon>Bacteria</taxon>
        <taxon>Bacillati</taxon>
        <taxon>Bacillota</taxon>
        <taxon>Clostridia</taxon>
        <taxon>Lachnospirales</taxon>
        <taxon>Lachnospiraceae</taxon>
        <taxon>Eisenbergiella</taxon>
    </lineage>
</organism>
<dbReference type="PATRIC" id="fig|1432052.4.peg.5596"/>
<dbReference type="EMBL" id="MCGH01000003">
    <property type="protein sequence ID" value="ODM04230.1"/>
    <property type="molecule type" value="Genomic_DNA"/>
</dbReference>
<feature type="transmembrane region" description="Helical" evidence="13">
    <location>
        <begin position="318"/>
        <end position="338"/>
    </location>
</feature>
<evidence type="ECO:0000256" key="12">
    <source>
        <dbReference type="ARBA" id="ARBA00031636"/>
    </source>
</evidence>
<keyword evidence="9 13" id="KW-1133">Transmembrane helix</keyword>
<protein>
    <recommendedName>
        <fullName evidence="4">Probable multidrug resistance protein NorM</fullName>
    </recommendedName>
    <alternativeName>
        <fullName evidence="12">Multidrug-efflux transporter</fullName>
    </alternativeName>
</protein>
<dbReference type="Proteomes" id="UP000094067">
    <property type="component" value="Unassembled WGS sequence"/>
</dbReference>
<keyword evidence="6" id="KW-0050">Antiport</keyword>
<sequence>MENKEQNLTVGSVPQKLIRFAFPLFGANLLQSLYSIIDMLVVGRIVGKNGLAAISNASMIGFIINSICIGVTMGGTVLAAQYKGAEDEQGQKETIGTLFSLSFLAAILVTAAGLLLYAPLFSLLHVPAEAMKDACSYMEIICMGTIFVFGYNAVCSLMKGLGDSKSPLFFVAAAALVNIVLDLLLVGPLGMGTKGAAYATIFSQGVSLIISVVHLKRKRFLFDFKLKSFVIRKDKLLIILKVGLPTAVQMAVVNISYLIITGMLNTFGVSVAAASGIGLKINTFAGMPCWAVGQAVTTMVGQNMGAQNIERVKKTTQIGLLINVCVTVIAVVLVQIFSENMILLFDPAGTEVIREGVMYLRICCSVNSLVYAVMYTFDSFAIGAGAANVAMCNALLDAVVVRLPVCWLLAFPLQIGFTGIYIGQAISPVLPAIAGLVYFAGKKWYSNKLISNNPQSSNSVKSVK</sequence>
<comment type="caution">
    <text evidence="14">The sequence shown here is derived from an EMBL/GenBank/DDBJ whole genome shotgun (WGS) entry which is preliminary data.</text>
</comment>
<evidence type="ECO:0000256" key="6">
    <source>
        <dbReference type="ARBA" id="ARBA00022449"/>
    </source>
</evidence>
<feature type="transmembrane region" description="Helical" evidence="13">
    <location>
        <begin position="195"/>
        <end position="215"/>
    </location>
</feature>
<gene>
    <name evidence="14" type="primary">mdtK_8</name>
    <name evidence="14" type="ORF">BEI61_05034</name>
</gene>
<evidence type="ECO:0000256" key="4">
    <source>
        <dbReference type="ARBA" id="ARBA00020268"/>
    </source>
</evidence>
<evidence type="ECO:0000256" key="3">
    <source>
        <dbReference type="ARBA" id="ARBA00010199"/>
    </source>
</evidence>
<reference evidence="14 15" key="1">
    <citation type="submission" date="2016-07" db="EMBL/GenBank/DDBJ databases">
        <title>Characterization of isolates of Eisenbergiella tayi derived from blood cultures, using whole genome sequencing.</title>
        <authorList>
            <person name="Burdz T."/>
            <person name="Wiebe D."/>
            <person name="Huynh C."/>
            <person name="Bernard K."/>
        </authorList>
    </citation>
    <scope>NUCLEOTIDE SEQUENCE [LARGE SCALE GENOMIC DNA]</scope>
    <source>
        <strain evidence="14 15">NML 110608</strain>
    </source>
</reference>
<dbReference type="PANTHER" id="PTHR43298">
    <property type="entry name" value="MULTIDRUG RESISTANCE PROTEIN NORM-RELATED"/>
    <property type="match status" value="1"/>
</dbReference>
<dbReference type="AlphaFoldDB" id="A0A1E3A644"/>
<keyword evidence="8 13" id="KW-0812">Transmembrane</keyword>
<dbReference type="PIRSF" id="PIRSF006603">
    <property type="entry name" value="DinF"/>
    <property type="match status" value="1"/>
</dbReference>
<feature type="transmembrane region" description="Helical" evidence="13">
    <location>
        <begin position="20"/>
        <end position="37"/>
    </location>
</feature>